<organism evidence="2 3">
    <name type="scientific">Madurella fahalii</name>
    <dbReference type="NCBI Taxonomy" id="1157608"/>
    <lineage>
        <taxon>Eukaryota</taxon>
        <taxon>Fungi</taxon>
        <taxon>Dikarya</taxon>
        <taxon>Ascomycota</taxon>
        <taxon>Pezizomycotina</taxon>
        <taxon>Sordariomycetes</taxon>
        <taxon>Sordariomycetidae</taxon>
        <taxon>Sordariales</taxon>
        <taxon>Sordariales incertae sedis</taxon>
        <taxon>Madurella</taxon>
    </lineage>
</organism>
<dbReference type="Proteomes" id="UP001628179">
    <property type="component" value="Unassembled WGS sequence"/>
</dbReference>
<dbReference type="CDD" id="cd12811">
    <property type="entry name" value="MALA"/>
    <property type="match status" value="1"/>
</dbReference>
<dbReference type="SUPFAM" id="SSF63829">
    <property type="entry name" value="Calcium-dependent phosphotriesterase"/>
    <property type="match status" value="1"/>
</dbReference>
<sequence length="362" mass="39561">MFNLWLYELAAIYLAVIQVSGAHRLSPTVPRHRKCPPFPGGDFTINQYQLYPENAIWNPDDCVVYFSALFNGSISVFTPFPSPSPGNSGPLPSITFANLTLTPGRHVSGLYYSRPTNQLSVVVNSPNPFLTGGADVSGDNLVVRYAPRAARELWRANLTAATRGAFGGFLDVAVDDRPGEGHAYVVGSYPASILRVDPRGRRVEVWYPPSGPTTVRGFSGVAIAGDALLVAGMRAVYRFDLRARGRRVPVLLGRVEGETNRVVLPEAYGGKVMLVSQQAIGATVFRSRDGRWRTAENLGTVRSDFPRELERIVPSSVQIGPKRQYLVGQYFPGETVPGTMAGNRSEFPMFDITAEIETLLRG</sequence>
<gene>
    <name evidence="2" type="ORF">MFIFM68171_10130</name>
</gene>
<evidence type="ECO:0000313" key="3">
    <source>
        <dbReference type="Proteomes" id="UP001628179"/>
    </source>
</evidence>
<keyword evidence="1" id="KW-0732">Signal</keyword>
<dbReference type="RefSeq" id="XP_070921650.1">
    <property type="nucleotide sequence ID" value="XM_071065549.1"/>
</dbReference>
<comment type="caution">
    <text evidence="2">The sequence shown here is derived from an EMBL/GenBank/DDBJ whole genome shotgun (WGS) entry which is preliminary data.</text>
</comment>
<dbReference type="GeneID" id="98180872"/>
<reference evidence="2 3" key="1">
    <citation type="submission" date="2024-09" db="EMBL/GenBank/DDBJ databases">
        <title>Itraconazole resistance in Madurella fahalii resulting from another homologue of gene encoding cytochrome P450 14-alpha sterol demethylase (CYP51).</title>
        <authorList>
            <person name="Yoshioka I."/>
            <person name="Fahal A.H."/>
            <person name="Kaneko S."/>
            <person name="Yaguchi T."/>
        </authorList>
    </citation>
    <scope>NUCLEOTIDE SEQUENCE [LARGE SCALE GENOMIC DNA]</scope>
    <source>
        <strain evidence="2 3">IFM 68171</strain>
    </source>
</reference>
<accession>A0ABQ0GQ93</accession>
<feature type="chain" id="PRO_5046848760" evidence="1">
    <location>
        <begin position="22"/>
        <end position="362"/>
    </location>
</feature>
<protein>
    <submittedName>
        <fullName evidence="2">Uncharacterized protein</fullName>
    </submittedName>
</protein>
<dbReference type="InterPro" id="IPR054550">
    <property type="entry name" value="Mala_s_1-like"/>
</dbReference>
<keyword evidence="3" id="KW-1185">Reference proteome</keyword>
<dbReference type="EMBL" id="BAAFSV010000006">
    <property type="protein sequence ID" value="GAB1319920.1"/>
    <property type="molecule type" value="Genomic_DNA"/>
</dbReference>
<evidence type="ECO:0000256" key="1">
    <source>
        <dbReference type="SAM" id="SignalP"/>
    </source>
</evidence>
<evidence type="ECO:0000313" key="2">
    <source>
        <dbReference type="EMBL" id="GAB1319920.1"/>
    </source>
</evidence>
<feature type="signal peptide" evidence="1">
    <location>
        <begin position="1"/>
        <end position="21"/>
    </location>
</feature>
<name>A0ABQ0GQ93_9PEZI</name>
<proteinExistence type="predicted"/>